<feature type="transmembrane region" description="Helical" evidence="11">
    <location>
        <begin position="2052"/>
        <end position="2073"/>
    </location>
</feature>
<dbReference type="GO" id="GO:0005886">
    <property type="term" value="C:plasma membrane"/>
    <property type="evidence" value="ECO:0007669"/>
    <property type="project" value="UniProtKB-ARBA"/>
</dbReference>
<keyword evidence="5" id="KW-0677">Repeat</keyword>
<evidence type="ECO:0000256" key="10">
    <source>
        <dbReference type="SAM" id="MobiDB-lite"/>
    </source>
</evidence>
<protein>
    <recommendedName>
        <fullName evidence="12">ABC transporter domain-containing protein</fullName>
    </recommendedName>
</protein>
<dbReference type="PaxDb" id="4081-Solyc09g091660.2.1"/>
<dbReference type="STRING" id="4081.A0A3Q7J411"/>
<dbReference type="SUPFAM" id="SSF52540">
    <property type="entry name" value="P-loop containing nucleoside triphosphate hydrolases"/>
    <property type="match status" value="4"/>
</dbReference>
<feature type="transmembrane region" description="Helical" evidence="11">
    <location>
        <begin position="2160"/>
        <end position="2187"/>
    </location>
</feature>
<feature type="transmembrane region" description="Helical" evidence="11">
    <location>
        <begin position="1322"/>
        <end position="1341"/>
    </location>
</feature>
<dbReference type="InterPro" id="IPR034001">
    <property type="entry name" value="ABCG_PDR_1"/>
</dbReference>
<keyword evidence="9 11" id="KW-0472">Membrane</keyword>
<feature type="transmembrane region" description="Helical" evidence="11">
    <location>
        <begin position="668"/>
        <end position="687"/>
    </location>
</feature>
<keyword evidence="4 11" id="KW-0812">Transmembrane</keyword>
<dbReference type="FunFam" id="3.40.50.300:FF:000059">
    <property type="entry name" value="ABC transporter G family member 40"/>
    <property type="match status" value="2"/>
</dbReference>
<feature type="transmembrane region" description="Helical" evidence="11">
    <location>
        <begin position="2671"/>
        <end position="2695"/>
    </location>
</feature>
<feature type="domain" description="ABC transporter" evidence="12">
    <location>
        <begin position="1525"/>
        <end position="1811"/>
    </location>
</feature>
<dbReference type="CDD" id="cd03233">
    <property type="entry name" value="ABCG_PDR_domain1"/>
    <property type="match status" value="2"/>
</dbReference>
<dbReference type="PANTHER" id="PTHR48040:SF14">
    <property type="entry name" value="ABC TRANSPORTER DOMAIN-CONTAINING PROTEIN"/>
    <property type="match status" value="1"/>
</dbReference>
<name>A0A3Q7J411_SOLLC</name>
<dbReference type="InterPro" id="IPR043926">
    <property type="entry name" value="ABCG_dom"/>
</dbReference>
<dbReference type="Gene3D" id="3.40.50.300">
    <property type="entry name" value="P-loop containing nucleotide triphosphate hydrolases"/>
    <property type="match status" value="4"/>
</dbReference>
<evidence type="ECO:0000256" key="9">
    <source>
        <dbReference type="ARBA" id="ARBA00023136"/>
    </source>
</evidence>
<feature type="transmembrane region" description="Helical" evidence="11">
    <location>
        <begin position="1907"/>
        <end position="1928"/>
    </location>
</feature>
<feature type="transmembrane region" description="Helical" evidence="11">
    <location>
        <begin position="1178"/>
        <end position="1198"/>
    </location>
</feature>
<feature type="transmembrane region" description="Helical" evidence="11">
    <location>
        <begin position="1261"/>
        <end position="1285"/>
    </location>
</feature>
<feature type="transmembrane region" description="Helical" evidence="11">
    <location>
        <begin position="638"/>
        <end position="661"/>
    </location>
</feature>
<feature type="compositionally biased region" description="Polar residues" evidence="10">
    <location>
        <begin position="764"/>
        <end position="778"/>
    </location>
</feature>
<feature type="transmembrane region" description="Helical" evidence="11">
    <location>
        <begin position="2777"/>
        <end position="2800"/>
    </location>
</feature>
<dbReference type="FunCoup" id="A0A3Q7J411">
    <property type="interactions" value="145"/>
</dbReference>
<feature type="transmembrane region" description="Helical" evidence="11">
    <location>
        <begin position="2026"/>
        <end position="2046"/>
    </location>
</feature>
<evidence type="ECO:0000259" key="12">
    <source>
        <dbReference type="PROSITE" id="PS50893"/>
    </source>
</evidence>
<dbReference type="PANTHER" id="PTHR48040">
    <property type="entry name" value="PLEIOTROPIC DRUG RESISTANCE PROTEIN 1-LIKE ISOFORM X1"/>
    <property type="match status" value="1"/>
</dbReference>
<keyword evidence="14" id="KW-1185">Reference proteome</keyword>
<dbReference type="Proteomes" id="UP000004994">
    <property type="component" value="Chromosome 9"/>
</dbReference>
<comment type="similarity">
    <text evidence="2">Belongs to the ABC transporter superfamily. ABCG family. PDR (TC 3.A.1.205) subfamily.</text>
</comment>
<dbReference type="InterPro" id="IPR034003">
    <property type="entry name" value="ABCG_PDR_2"/>
</dbReference>
<feature type="compositionally biased region" description="Low complexity" evidence="10">
    <location>
        <begin position="2204"/>
        <end position="2218"/>
    </location>
</feature>
<dbReference type="OMA" id="FAIMKEM"/>
<feature type="transmembrane region" description="Helical" evidence="11">
    <location>
        <begin position="2632"/>
        <end position="2659"/>
    </location>
</feature>
<keyword evidence="7" id="KW-0067">ATP-binding</keyword>
<organism evidence="13">
    <name type="scientific">Solanum lycopersicum</name>
    <name type="common">Tomato</name>
    <name type="synonym">Lycopersicon esculentum</name>
    <dbReference type="NCBI Taxonomy" id="4081"/>
    <lineage>
        <taxon>Eukaryota</taxon>
        <taxon>Viridiplantae</taxon>
        <taxon>Streptophyta</taxon>
        <taxon>Embryophyta</taxon>
        <taxon>Tracheophyta</taxon>
        <taxon>Spermatophyta</taxon>
        <taxon>Magnoliopsida</taxon>
        <taxon>eudicotyledons</taxon>
        <taxon>Gunneridae</taxon>
        <taxon>Pentapetalae</taxon>
        <taxon>asterids</taxon>
        <taxon>lamiids</taxon>
        <taxon>Solanales</taxon>
        <taxon>Solanaceae</taxon>
        <taxon>Solanoideae</taxon>
        <taxon>Solaneae</taxon>
        <taxon>Solanum</taxon>
        <taxon>Solanum subgen. Lycopersicon</taxon>
    </lineage>
</organism>
<dbReference type="Pfam" id="PF14510">
    <property type="entry name" value="ABC_trans_N"/>
    <property type="match status" value="2"/>
</dbReference>
<dbReference type="Pfam" id="PF00005">
    <property type="entry name" value="ABC_tran"/>
    <property type="match status" value="4"/>
</dbReference>
<dbReference type="PROSITE" id="PS50893">
    <property type="entry name" value="ABC_TRANSPORTER_2"/>
    <property type="match status" value="4"/>
</dbReference>
<sequence length="2808" mass="316998">MEPANLARDEDDEEALKWAALEKLPTFDRLRKGLLFGSQGAAAEIDIDDIGLQERKNLLERLVRVADEDNEKFLLKLKNRIDRVGIDLPTIEVRYENLNIEADAYVGSRGLPTFINFMTNFLETLLNTLHILPSSKRQITILKDISGIIKPCRMTLLLGPPSSGKTTLLLALAGKLDSSLKVTGKVSYNGHELHEFVPQRTAAYISQHDLHIGEMTVRETLEFSARCQGVGSRYEMLAELSRREKAANIKPDPDIDIYMKASATEGQEANVVTDYVLKILGLDICADTMVGDEMLRGISGGQKKRVTTGEMLVGPSKALFMDEISTGLDSSTTYSIVNSLRQSVQILKGTAVISLLQPAPETYNLFDDIILISDGYIVYQGPRDDVLQFFESMGFKCPERKGVADFLQEVTSKKDQPQYWSRRNEHYRFISSKEFSDAYQSFHVGRKLGDELAIPFDRTKCHPAALTNEKYGIGKKELLKVCTEREYLLMKRNSFVYVFKFFQLTIMALMTMTLFFRTEMPRDTVDDGGIYAGALFFVVVMIMFNGMSEMAMTIFKLPVFYKQRDLLFFPSWAYAIPSWILKIPVTLVEVGLWVILTYYVIGFDPNITRFLKQFMLLVLVNQMASGLFRFMGAVGRTMGVASTFGAFALLLQFALCGFVLSREDVKGWWIWGYWISPLMYSVNSILVNEFDGSKWKHIAPNGTEPLGVAVVKSRGFFPDAYWYWIGFAALFGFTVVFNFFYSLSLAYLKPYGKSQTVRPEDSGNAENGQAASQMTSTDGGDIVSAGQSKKKGMVLPFEPHSITFDDVVYSVDMPQEMKEQGAGEDRLVLLKGVSGAFRPGVLTALMGVSGAGKTTLMDVLAGRKTGGYIDGDIKISGYPKKQETFARISGYCEQNDIHSPYVTVYESLVYSAWLRLPKDVDEKTRKMFVDEVMELVELEPLRSALVGLPGVNGLSTEQRKRLTIAVELVANPSIIFMDEPTSGLDARAAAIVMRTVRNTVDTGRTVVCTIHQPSIDIFEAFDELFLMKRGGQEIYVGPLGRHSCHLIKYFESIPGVAKIKEGYNPATWMLEVTASAQEMMLGVDFTDLYKNSDLYRRNKALITELSVPRPGSKDLYFETQYSQSIWIQCMACLWKQNWSYWRNPAYTAVRFIFTMFIALVFGTMFWDIGTKVSQSQDLFNAMGSMYAAVLFLGVQNASSVQPVVDVERTVFYRERAAGMYSAIPYAFGQVFIEIPYVFVQAIVYGIIVYAMIGFEWEAGKFFWYLFIMFTTLLYFTFYGMMSVAVTPNQNVASIVAAFFYAIWNLFSGFIVPRPRMPIWWRWYYWCCPVAWTLYGLVASQFGDIQSRLTDEETVEQFLRRYFGFRHDFLPVVAGVLVAYLFLPSHLLLLSRHSISREDNSNMEPLDLSNLRGRSIRGSMRENSNSIWRNNGVEVFSRSNRDEDDEEALKWAALEKLPTYDRLRKGILFGSQGVTAQVDVDDLGVSQRKSLLERLVKVADEDNEKFLLKLKNRIDRVGIDFPSIEVRFEHLNIEADAYVGSRALPTFTNFISNFIEDVSGYVKPCRMTLLLGPPGSGKTTLLLALAGKLDSDLRVTGKVTYNGHELHEFVPQRTAAYISQHDLHIGEMTVRETLEFSARCQGVGSRYEMLAELSRREKAANIKPDVDIDMFMKAISTEGQESKVITDYILKILGLDICADTMVGDQMIRGISGGQKKRVTTGEMIVGPSKALFMDEISTGLDSSTTYSIVNSLKQSVQILKGTALISLLQPAPETYNLFDDIILLSDGYIVYQGPREDVLEFFESMGFKCPDRKGVADFLQEVTSKKDQQQYWVRRDEPYRFITSKEFAEAYQSFHVGRKVSNELSTAFDKSKSHPAALTTEKYGIGKKQLLKVCTEREFLLMQRNSFVYIFKFFQLMVIALMTMTIFFRTEMPRDTATDGGIYAGALFFTVVMLMFNGLSELPLALYKLPVFYKQRDFLFYPSWAYAIPSWILKIPVTFLEVGMWTFLTYYVIGFDPNVGRFFKQFLLLVLVNQMASGLFRFIAAVGRTMGVASTFGACALLLQFALGGFALARSKFRALSIYGSSCVVHMLTFLLSPNVVADVKDWWIWGYWTSPLMYSVNAILVNEFDGEKWKHTAPNGTEPLGPSVVRSRGFFPDAYWYWIGIGALAGFTILFNIAYSLALVYLNPFGKPQATISEEGENNESSGSSSQITSTTEGDSVDENQNKKKGMVLPFEPHSITFDEVVYSVDMPPEMREQGSSDRLVLLKGVSGAFRPGVLTALMGVSGAGKTTLMDVLAGRKTGGYIDGSIKISGYPKKQETFARISGYCEQNDIHSPYVTVHESLVYSAWLRLPQDVDEHKRMMFVEEVMDLVELTPLRSALVGLPGVNGLSTEQRKRLTIAVELVANPSIIFMDEPTSGLDARAAAIVMRAVRNTVDTGRTVVCTIHQPSIDIFEAFDESMPGVGKIEEGYNPATWMLEVTSSSQEMSLGVDFTELYKNSDLCRRNKALITELSVPRPGTSDLHFENQFSQPFWVQCMACLWKQHWSYWRNPAYTAVRFLFTTFIALMFGSMFWDLGTKVSRPQDLTNAMGSMYAAVLFLGVQNASSVQPVVSVERTVFYREKAAGMYSAIPYAFAQVFIEIPYVFVQAVVYGLIVYSMIGFEWTVAKFFWYFFFMFFTFLYFTFFGMMTVAITPNQNVASIVAGFFYTVWNLFSGFIVPRPRIPIWWRWYYWACPVAWTLYGLIASQFADLQDIVNGQTVEEYLRNDYGIKHDFLGVVAGVIVAFAVVFAFTFALGIKAFNFQRR</sequence>
<feature type="transmembrane region" description="Helical" evidence="11">
    <location>
        <begin position="1234"/>
        <end position="1254"/>
    </location>
</feature>
<dbReference type="GO" id="GO:0140359">
    <property type="term" value="F:ABC-type transporter activity"/>
    <property type="evidence" value="ECO:0007669"/>
    <property type="project" value="InterPro"/>
</dbReference>
<feature type="transmembrane region" description="Helical" evidence="11">
    <location>
        <begin position="2080"/>
        <end position="2101"/>
    </location>
</feature>
<feature type="domain" description="ABC transporter" evidence="12">
    <location>
        <begin position="126"/>
        <end position="399"/>
    </location>
</feature>
<evidence type="ECO:0000256" key="4">
    <source>
        <dbReference type="ARBA" id="ARBA00022692"/>
    </source>
</evidence>
<feature type="transmembrane region" description="Helical" evidence="11">
    <location>
        <begin position="2555"/>
        <end position="2576"/>
    </location>
</feature>
<reference evidence="13" key="2">
    <citation type="submission" date="2019-01" db="UniProtKB">
        <authorList>
            <consortium name="EnsemblPlants"/>
        </authorList>
    </citation>
    <scope>IDENTIFICATION</scope>
    <source>
        <strain evidence="13">cv. Heinz 1706</strain>
    </source>
</reference>
<evidence type="ECO:0000256" key="8">
    <source>
        <dbReference type="ARBA" id="ARBA00022989"/>
    </source>
</evidence>
<reference evidence="13" key="1">
    <citation type="journal article" date="2012" name="Nature">
        <title>The tomato genome sequence provides insights into fleshy fruit evolution.</title>
        <authorList>
            <consortium name="Tomato Genome Consortium"/>
        </authorList>
    </citation>
    <scope>NUCLEOTIDE SEQUENCE [LARGE SCALE GENOMIC DNA]</scope>
    <source>
        <strain evidence="13">cv. Heinz 1706</strain>
    </source>
</reference>
<dbReference type="GO" id="GO:0009914">
    <property type="term" value="P:hormone transport"/>
    <property type="evidence" value="ECO:0007669"/>
    <property type="project" value="UniProtKB-ARBA"/>
</dbReference>
<feature type="transmembrane region" description="Helical" evidence="11">
    <location>
        <begin position="1368"/>
        <end position="1389"/>
    </location>
</feature>
<dbReference type="Pfam" id="PF01061">
    <property type="entry name" value="ABC2_membrane"/>
    <property type="match status" value="4"/>
</dbReference>
<feature type="transmembrane region" description="Helical" evidence="11">
    <location>
        <begin position="579"/>
        <end position="601"/>
    </location>
</feature>
<keyword evidence="6" id="KW-0547">Nucleotide-binding</keyword>
<feature type="region of interest" description="Disordered" evidence="10">
    <location>
        <begin position="758"/>
        <end position="781"/>
    </location>
</feature>
<comment type="subcellular location">
    <subcellularLocation>
        <location evidence="1">Membrane</location>
        <topology evidence="1">Multi-pass membrane protein</topology>
    </subcellularLocation>
</comment>
<dbReference type="InterPro" id="IPR029481">
    <property type="entry name" value="ABC_trans_N"/>
</dbReference>
<feature type="region of interest" description="Disordered" evidence="10">
    <location>
        <begin position="2197"/>
        <end position="2226"/>
    </location>
</feature>
<dbReference type="GO" id="GO:0005524">
    <property type="term" value="F:ATP binding"/>
    <property type="evidence" value="ECO:0007669"/>
    <property type="project" value="UniProtKB-KW"/>
</dbReference>
<evidence type="ECO:0000256" key="11">
    <source>
        <dbReference type="SAM" id="Phobius"/>
    </source>
</evidence>
<dbReference type="InterPro" id="IPR013525">
    <property type="entry name" value="ABC2_TM"/>
</dbReference>
<dbReference type="Pfam" id="PF19055">
    <property type="entry name" value="ABC2_membrane_7"/>
    <property type="match status" value="2"/>
</dbReference>
<dbReference type="InterPro" id="IPR027417">
    <property type="entry name" value="P-loop_NTPase"/>
</dbReference>
<evidence type="ECO:0000313" key="14">
    <source>
        <dbReference type="Proteomes" id="UP000004994"/>
    </source>
</evidence>
<feature type="domain" description="ABC transporter" evidence="12">
    <location>
        <begin position="802"/>
        <end position="1054"/>
    </location>
</feature>
<keyword evidence="3" id="KW-0813">Transport</keyword>
<keyword evidence="8 11" id="KW-1133">Transmembrane helix</keyword>
<feature type="transmembrane region" description="Helical" evidence="11">
    <location>
        <begin position="495"/>
        <end position="516"/>
    </location>
</feature>
<feature type="domain" description="ABC transporter" evidence="12">
    <location>
        <begin position="2241"/>
        <end position="2491"/>
    </location>
</feature>
<dbReference type="Gramene" id="Solyc09g091670.3.1">
    <property type="protein sequence ID" value="Solyc09g091670.3.1"/>
    <property type="gene ID" value="Solyc09g091670.3"/>
</dbReference>
<feature type="transmembrane region" description="Helical" evidence="11">
    <location>
        <begin position="721"/>
        <end position="748"/>
    </location>
</feature>
<accession>A0A3Q7J411</accession>
<dbReference type="InterPro" id="IPR003439">
    <property type="entry name" value="ABC_transporter-like_ATP-bd"/>
</dbReference>
<feature type="transmembrane region" description="Helical" evidence="11">
    <location>
        <begin position="1291"/>
        <end position="1310"/>
    </location>
</feature>
<dbReference type="InterPro" id="IPR003593">
    <property type="entry name" value="AAA+_ATPase"/>
</dbReference>
<evidence type="ECO:0000256" key="2">
    <source>
        <dbReference type="ARBA" id="ARBA00006012"/>
    </source>
</evidence>
<dbReference type="InParanoid" id="A0A3Q7J411"/>
<evidence type="ECO:0000256" key="6">
    <source>
        <dbReference type="ARBA" id="ARBA00022741"/>
    </source>
</evidence>
<feature type="transmembrane region" description="Helical" evidence="11">
    <location>
        <begin position="2002"/>
        <end position="2019"/>
    </location>
</feature>
<dbReference type="EnsemblPlants" id="Solyc09g091670.3.1">
    <property type="protein sequence ID" value="Solyc09g091670.3.1"/>
    <property type="gene ID" value="Solyc09g091670.3"/>
</dbReference>
<evidence type="ECO:0000256" key="5">
    <source>
        <dbReference type="ARBA" id="ARBA00022737"/>
    </source>
</evidence>
<evidence type="ECO:0000313" key="13">
    <source>
        <dbReference type="EnsemblPlants" id="Solyc09g091670.3.1"/>
    </source>
</evidence>
<dbReference type="GO" id="GO:0016887">
    <property type="term" value="F:ATP hydrolysis activity"/>
    <property type="evidence" value="ECO:0007669"/>
    <property type="project" value="InterPro"/>
</dbReference>
<feature type="transmembrane region" description="Helical" evidence="11">
    <location>
        <begin position="613"/>
        <end position="632"/>
    </location>
</feature>
<dbReference type="InterPro" id="IPR013581">
    <property type="entry name" value="PDR_assoc"/>
</dbReference>
<evidence type="ECO:0000256" key="7">
    <source>
        <dbReference type="ARBA" id="ARBA00022840"/>
    </source>
</evidence>
<feature type="transmembrane region" description="Helical" evidence="11">
    <location>
        <begin position="528"/>
        <end position="547"/>
    </location>
</feature>
<dbReference type="SMART" id="SM00382">
    <property type="entry name" value="AAA"/>
    <property type="match status" value="4"/>
</dbReference>
<evidence type="ECO:0000256" key="1">
    <source>
        <dbReference type="ARBA" id="ARBA00004141"/>
    </source>
</evidence>
<proteinExistence type="inferred from homology"/>
<feature type="transmembrane region" description="Helical" evidence="11">
    <location>
        <begin position="2733"/>
        <end position="2752"/>
    </location>
</feature>
<feature type="transmembrane region" description="Helical" evidence="11">
    <location>
        <begin position="1145"/>
        <end position="1166"/>
    </location>
</feature>
<dbReference type="GO" id="GO:2000032">
    <property type="term" value="P:regulation of secondary shoot formation"/>
    <property type="evidence" value="ECO:0007669"/>
    <property type="project" value="UniProtKB-ARBA"/>
</dbReference>
<dbReference type="FunFam" id="3.40.50.300:FF:000179">
    <property type="entry name" value="ABC transporter G family member 34"/>
    <property type="match status" value="2"/>
</dbReference>
<dbReference type="Pfam" id="PF08370">
    <property type="entry name" value="PDR_assoc"/>
    <property type="match status" value="2"/>
</dbReference>
<evidence type="ECO:0000256" key="3">
    <source>
        <dbReference type="ARBA" id="ARBA00022448"/>
    </source>
</evidence>
<dbReference type="CDD" id="cd03232">
    <property type="entry name" value="ABCG_PDR_domain2"/>
    <property type="match status" value="2"/>
</dbReference>
<feature type="transmembrane region" description="Helical" evidence="11">
    <location>
        <begin position="1940"/>
        <end position="1966"/>
    </location>
</feature>
<feature type="transmembrane region" description="Helical" evidence="11">
    <location>
        <begin position="2701"/>
        <end position="2721"/>
    </location>
</feature>